<organism evidence="2">
    <name type="scientific">Oryza nivara</name>
    <name type="common">Indian wild rice</name>
    <name type="synonym">Oryza sativa f. spontanea</name>
    <dbReference type="NCBI Taxonomy" id="4536"/>
    <lineage>
        <taxon>Eukaryota</taxon>
        <taxon>Viridiplantae</taxon>
        <taxon>Streptophyta</taxon>
        <taxon>Embryophyta</taxon>
        <taxon>Tracheophyta</taxon>
        <taxon>Spermatophyta</taxon>
        <taxon>Magnoliopsida</taxon>
        <taxon>Liliopsida</taxon>
        <taxon>Poales</taxon>
        <taxon>Poaceae</taxon>
        <taxon>BOP clade</taxon>
        <taxon>Oryzoideae</taxon>
        <taxon>Oryzeae</taxon>
        <taxon>Oryzinae</taxon>
        <taxon>Oryza</taxon>
    </lineage>
</organism>
<dbReference type="GO" id="GO:0046983">
    <property type="term" value="F:protein dimerization activity"/>
    <property type="evidence" value="ECO:0007669"/>
    <property type="project" value="InterPro"/>
</dbReference>
<dbReference type="Gramene" id="ONIVA02G15080.1">
    <property type="protein sequence ID" value="ONIVA02G15080.1"/>
    <property type="gene ID" value="ONIVA02G15080"/>
</dbReference>
<sequence length="516" mass="57632">MATRRAPPPAAAAAADGSIEENAMAILDTAGIKDARDLHDDRCAFLETVRSACLAADSPSPPSWRMYNAVFQILQDSSSLELTMASLHLLMELGKQYPRAYLTDSGSGQALVAVKEAWSPFHLRSDVGCGEIGGNNRHLDHLFDSSRFSSLIEDMVETANDTDANNGIEHIKNMVLLEYLVSTLEADFVPRQIAYKESLDWVIFRESLLQMLLVSRKVAFKSLVKNCISFLLNQYNQGVEDGISSKEGSAKSAPDLESSLAIISFEFERKALASVQKLFTMVMNLDLIRKEADTMGLTSRADGCRNPILDVILDELTYNISYLSPFLLIFVEWKWKLEIILQYFSKYCGKPAVRTRRSDNSQHDLTLENVLTLFSMAATTKAIVKKMSSEVVQLLLANAYQVCLHLECDSSKDSDTTKKIGATLLQISESFVSAFHNMRKINPDMQLSPFEKEALFTAASMARTLSMVAHFVRDILLVPVSSVSSKQTFRKVRRIIEEQRSCLALEINDAIFCRKD</sequence>
<dbReference type="GO" id="GO:0005634">
    <property type="term" value="C:nucleus"/>
    <property type="evidence" value="ECO:0007669"/>
    <property type="project" value="InterPro"/>
</dbReference>
<dbReference type="eggNOG" id="ENOG502RBSJ">
    <property type="taxonomic scope" value="Eukaryota"/>
</dbReference>
<dbReference type="GO" id="GO:0006974">
    <property type="term" value="P:DNA damage response"/>
    <property type="evidence" value="ECO:0007669"/>
    <property type="project" value="InterPro"/>
</dbReference>
<evidence type="ECO:0000259" key="1">
    <source>
        <dbReference type="Pfam" id="PF05699"/>
    </source>
</evidence>
<dbReference type="PANTHER" id="PTHR37243:SF2">
    <property type="entry name" value="NEGATIVE REGULATOR OF SYSTEMIC ACQUIRED RESISTANCE SNI1"/>
    <property type="match status" value="1"/>
</dbReference>
<name>A0A0E0G5H0_ORYNI</name>
<evidence type="ECO:0000313" key="3">
    <source>
        <dbReference type="Proteomes" id="UP000006591"/>
    </source>
</evidence>
<dbReference type="GO" id="GO:0045892">
    <property type="term" value="P:negative regulation of DNA-templated transcription"/>
    <property type="evidence" value="ECO:0007669"/>
    <property type="project" value="InterPro"/>
</dbReference>
<dbReference type="OMA" id="CIAMQKF"/>
<dbReference type="Pfam" id="PF05699">
    <property type="entry name" value="Dimer_Tnp_hAT"/>
    <property type="match status" value="1"/>
</dbReference>
<dbReference type="STRING" id="4536.A0A0E0G5H0"/>
<dbReference type="GO" id="GO:0000976">
    <property type="term" value="F:transcription cis-regulatory region binding"/>
    <property type="evidence" value="ECO:0007669"/>
    <property type="project" value="TreeGrafter"/>
</dbReference>
<dbReference type="AlphaFoldDB" id="A0A0E0G5H0"/>
<dbReference type="InterPro" id="IPR034561">
    <property type="entry name" value="SNI1"/>
</dbReference>
<keyword evidence="3" id="KW-1185">Reference proteome</keyword>
<accession>A0A0E0G5H0</accession>
<dbReference type="EnsemblPlants" id="ONIVA02G15080.1">
    <property type="protein sequence ID" value="ONIVA02G15080.1"/>
    <property type="gene ID" value="ONIVA02G15080"/>
</dbReference>
<reference evidence="2" key="2">
    <citation type="submission" date="2018-04" db="EMBL/GenBank/DDBJ databases">
        <title>OnivRS2 (Oryza nivara Reference Sequence Version 2).</title>
        <authorList>
            <person name="Zhang J."/>
            <person name="Kudrna D."/>
            <person name="Lee S."/>
            <person name="Talag J."/>
            <person name="Rajasekar S."/>
            <person name="Welchert J."/>
            <person name="Hsing Y.-I."/>
            <person name="Wing R.A."/>
        </authorList>
    </citation>
    <scope>NUCLEOTIDE SEQUENCE [LARGE SCALE GENOMIC DNA]</scope>
    <source>
        <strain evidence="2">SL10</strain>
    </source>
</reference>
<proteinExistence type="predicted"/>
<dbReference type="PANTHER" id="PTHR37243">
    <property type="entry name" value="NEGATIVE REGULATOR OF SYSTEMIC ACQUIRED RESISTANCE SNI1"/>
    <property type="match status" value="1"/>
</dbReference>
<dbReference type="InterPro" id="IPR008906">
    <property type="entry name" value="HATC_C_dom"/>
</dbReference>
<reference evidence="2" key="1">
    <citation type="submission" date="2015-04" db="UniProtKB">
        <authorList>
            <consortium name="EnsemblPlants"/>
        </authorList>
    </citation>
    <scope>IDENTIFICATION</scope>
    <source>
        <strain evidence="2">SL10</strain>
    </source>
</reference>
<evidence type="ECO:0000313" key="2">
    <source>
        <dbReference type="EnsemblPlants" id="ONIVA02G15080.1"/>
    </source>
</evidence>
<dbReference type="HOGENOM" id="CLU_045759_1_0_1"/>
<protein>
    <recommendedName>
        <fullName evidence="1">HAT C-terminal dimerisation domain-containing protein</fullName>
    </recommendedName>
</protein>
<dbReference type="GO" id="GO:0010113">
    <property type="term" value="P:negative regulation of systemic acquired resistance"/>
    <property type="evidence" value="ECO:0007669"/>
    <property type="project" value="TreeGrafter"/>
</dbReference>
<dbReference type="GO" id="GO:0030915">
    <property type="term" value="C:Smc5-Smc6 complex"/>
    <property type="evidence" value="ECO:0007669"/>
    <property type="project" value="InterPro"/>
</dbReference>
<feature type="domain" description="HAT C-terminal dimerisation" evidence="1">
    <location>
        <begin position="469"/>
        <end position="515"/>
    </location>
</feature>
<dbReference type="Proteomes" id="UP000006591">
    <property type="component" value="Chromosome 2"/>
</dbReference>